<dbReference type="InterPro" id="IPR012674">
    <property type="entry name" value="Calycin"/>
</dbReference>
<protein>
    <submittedName>
        <fullName evidence="4">Lipocalin</fullName>
    </submittedName>
</protein>
<sequence>MLRRSAYWLGAACAGACIALGGGYGVAAAATDSSHGAGSASQPAAHGSAGAAEGTDASANRATKRATDPPSSKHREPRVKLNEVLSRHRRSGPSTSATDRAPTDPRRHSAAAARAGKMASVQSSTASATNPRTPGPVAAAVSDVLSALGGSARPKSAADFPPLTQLADTTAQATAAPTAGSSVTGVKTGHATLTIPVGSNGYTTRADWYFPTQASGSVSATGVIWLQHGFLNRKSFVSALAATLAQQTNSIVVAPNVSSFPLRCAGCWLNGAPTQQAVATMFLGDRLALNTSATAAGYLGELPQDFVLSGQSAGGGFATAVGGYYAADPTNSGSLRGVVMFDGFAFGGVVPNALQSLNDPHIPVYQVAAPPQLWNMFGATTNELVAARPDEFVGATLAGGSHADALLGSGPLIDLFVQLVTKFSPPGNTAAVYTLATGWINDLYQGLGPTDGTGIYGYPDQFIVLGDASAVVLGPPPVVDLTKYLDTWYEVGSVKQFFSIGLVNTKAVYTLNPDGSIRVENSGNYFFNNGPESTIVGSALPVDDTDNKLNVTFFGPASAKPPGNYWIVDLDPDYQWAIVSDRTGRTGFLLSRTPTVSDDFYAELLDRASVKGVKGRITPTRQPAAGPTTVSV</sequence>
<evidence type="ECO:0000313" key="4">
    <source>
        <dbReference type="EMBL" id="TPG28242.1"/>
    </source>
</evidence>
<proteinExistence type="predicted"/>
<organism evidence="4 5">
    <name type="scientific">Mycolicibacterium hodleri</name>
    <dbReference type="NCBI Taxonomy" id="49897"/>
    <lineage>
        <taxon>Bacteria</taxon>
        <taxon>Bacillati</taxon>
        <taxon>Actinomycetota</taxon>
        <taxon>Actinomycetes</taxon>
        <taxon>Mycobacteriales</taxon>
        <taxon>Mycobacteriaceae</taxon>
        <taxon>Mycolicibacterium</taxon>
    </lineage>
</organism>
<comment type="caution">
    <text evidence="4">The sequence shown here is derived from an EMBL/GenBank/DDBJ whole genome shotgun (WGS) entry which is preliminary data.</text>
</comment>
<dbReference type="CDD" id="cd19438">
    <property type="entry name" value="lipocalin_Blc-like"/>
    <property type="match status" value="1"/>
</dbReference>
<evidence type="ECO:0000256" key="1">
    <source>
        <dbReference type="SAM" id="MobiDB-lite"/>
    </source>
</evidence>
<feature type="compositionally biased region" description="Polar residues" evidence="1">
    <location>
        <begin position="120"/>
        <end position="132"/>
    </location>
</feature>
<keyword evidence="5" id="KW-1185">Reference proteome</keyword>
<feature type="signal peptide" evidence="2">
    <location>
        <begin position="1"/>
        <end position="29"/>
    </location>
</feature>
<evidence type="ECO:0000313" key="5">
    <source>
        <dbReference type="Proteomes" id="UP000320095"/>
    </source>
</evidence>
<evidence type="ECO:0000259" key="3">
    <source>
        <dbReference type="Pfam" id="PF08212"/>
    </source>
</evidence>
<dbReference type="PANTHER" id="PTHR10612:SF34">
    <property type="entry name" value="APOLIPOPROTEIN D"/>
    <property type="match status" value="1"/>
</dbReference>
<dbReference type="SUPFAM" id="SSF53474">
    <property type="entry name" value="alpha/beta-Hydrolases"/>
    <property type="match status" value="1"/>
</dbReference>
<dbReference type="InterPro" id="IPR047202">
    <property type="entry name" value="Lipocalin_Blc-like_dom"/>
</dbReference>
<dbReference type="Pfam" id="PF08212">
    <property type="entry name" value="Lipocalin_2"/>
    <property type="match status" value="1"/>
</dbReference>
<feature type="domain" description="Lipocalin/cytosolic fatty-acid binding" evidence="3">
    <location>
        <begin position="479"/>
        <end position="612"/>
    </location>
</feature>
<feature type="compositionally biased region" description="Polar residues" evidence="1">
    <location>
        <begin position="31"/>
        <end position="42"/>
    </location>
</feature>
<keyword evidence="2" id="KW-0732">Signal</keyword>
<dbReference type="Proteomes" id="UP000320095">
    <property type="component" value="Unassembled WGS sequence"/>
</dbReference>
<feature type="region of interest" description="Disordered" evidence="1">
    <location>
        <begin position="30"/>
        <end position="137"/>
    </location>
</feature>
<dbReference type="Gene3D" id="3.40.50.1820">
    <property type="entry name" value="alpha/beta hydrolase"/>
    <property type="match status" value="1"/>
</dbReference>
<accession>A0A502DV94</accession>
<feature type="compositionally biased region" description="Basic and acidic residues" evidence="1">
    <location>
        <begin position="65"/>
        <end position="81"/>
    </location>
</feature>
<evidence type="ECO:0000256" key="2">
    <source>
        <dbReference type="SAM" id="SignalP"/>
    </source>
</evidence>
<gene>
    <name evidence="4" type="ORF">EAH80_28200</name>
</gene>
<dbReference type="OrthoDB" id="4568724at2"/>
<dbReference type="InterPro" id="IPR029058">
    <property type="entry name" value="AB_hydrolase_fold"/>
</dbReference>
<dbReference type="Gene3D" id="2.40.128.20">
    <property type="match status" value="1"/>
</dbReference>
<feature type="chain" id="PRO_5021294083" evidence="2">
    <location>
        <begin position="30"/>
        <end position="632"/>
    </location>
</feature>
<dbReference type="EMBL" id="RCZG01000019">
    <property type="protein sequence ID" value="TPG28242.1"/>
    <property type="molecule type" value="Genomic_DNA"/>
</dbReference>
<dbReference type="AlphaFoldDB" id="A0A502DV94"/>
<name>A0A502DV94_9MYCO</name>
<dbReference type="RefSeq" id="WP_140699027.1">
    <property type="nucleotide sequence ID" value="NZ_RCZG01000019.1"/>
</dbReference>
<dbReference type="PANTHER" id="PTHR10612">
    <property type="entry name" value="APOLIPOPROTEIN D"/>
    <property type="match status" value="1"/>
</dbReference>
<reference evidence="4 5" key="1">
    <citation type="journal article" date="2019" name="Environ. Microbiol.">
        <title>Species interactions and distinct microbial communities in high Arctic permafrost affected cryosols are associated with the CH4 and CO2 gas fluxes.</title>
        <authorList>
            <person name="Altshuler I."/>
            <person name="Hamel J."/>
            <person name="Turney S."/>
            <person name="Magnuson E."/>
            <person name="Levesque R."/>
            <person name="Greer C."/>
            <person name="Whyte L.G."/>
        </authorList>
    </citation>
    <scope>NUCLEOTIDE SEQUENCE [LARGE SCALE GENOMIC DNA]</scope>
    <source>
        <strain evidence="4 5">S5.20</strain>
    </source>
</reference>
<dbReference type="SUPFAM" id="SSF50814">
    <property type="entry name" value="Lipocalins"/>
    <property type="match status" value="1"/>
</dbReference>
<dbReference type="InterPro" id="IPR000566">
    <property type="entry name" value="Lipocln_cytosolic_FA-bd_dom"/>
</dbReference>
<dbReference type="GO" id="GO:0006950">
    <property type="term" value="P:response to stress"/>
    <property type="evidence" value="ECO:0007669"/>
    <property type="project" value="UniProtKB-ARBA"/>
</dbReference>